<organism evidence="3 4">
    <name type="scientific">Adineta steineri</name>
    <dbReference type="NCBI Taxonomy" id="433720"/>
    <lineage>
        <taxon>Eukaryota</taxon>
        <taxon>Metazoa</taxon>
        <taxon>Spiralia</taxon>
        <taxon>Gnathifera</taxon>
        <taxon>Rotifera</taxon>
        <taxon>Eurotatoria</taxon>
        <taxon>Bdelloidea</taxon>
        <taxon>Adinetida</taxon>
        <taxon>Adinetidae</taxon>
        <taxon>Adineta</taxon>
    </lineage>
</organism>
<dbReference type="Proteomes" id="UP000663881">
    <property type="component" value="Unassembled WGS sequence"/>
</dbReference>
<evidence type="ECO:0000256" key="1">
    <source>
        <dbReference type="PROSITE-ProRule" id="PRU00135"/>
    </source>
</evidence>
<reference evidence="3" key="1">
    <citation type="submission" date="2021-02" db="EMBL/GenBank/DDBJ databases">
        <authorList>
            <person name="Nowell W R."/>
        </authorList>
    </citation>
    <scope>NUCLEOTIDE SEQUENCE</scope>
</reference>
<evidence type="ECO:0000313" key="4">
    <source>
        <dbReference type="Proteomes" id="UP000663881"/>
    </source>
</evidence>
<evidence type="ECO:0000313" key="3">
    <source>
        <dbReference type="EMBL" id="CAF4250093.1"/>
    </source>
</evidence>
<proteinExistence type="predicted"/>
<sequence length="133" mass="15808">MNNHEKRMVLSILQRELYNILVTEDAQQILLTPDPTQYKFCAPNLPTNIQIDYHTNDKSSSSPSFTIRGATIEKLIEHLTHHQLLHPRFVKSFLMTYKSYCTPLEIFIRTVINFQKKYSQEKHRDLQFDLVHY</sequence>
<dbReference type="InterPro" id="IPR000651">
    <property type="entry name" value="Ras-like_Gua-exchang_fac_N"/>
</dbReference>
<dbReference type="AlphaFoldDB" id="A0A820EKM5"/>
<keyword evidence="1" id="KW-0344">Guanine-nucleotide releasing factor</keyword>
<dbReference type="SUPFAM" id="SSF48366">
    <property type="entry name" value="Ras GEF"/>
    <property type="match status" value="1"/>
</dbReference>
<gene>
    <name evidence="3" type="ORF">OKA104_LOCUS43554</name>
</gene>
<dbReference type="EMBL" id="CAJOAY010012328">
    <property type="protein sequence ID" value="CAF4250093.1"/>
    <property type="molecule type" value="Genomic_DNA"/>
</dbReference>
<dbReference type="InterPro" id="IPR023578">
    <property type="entry name" value="Ras_GEF_dom_sf"/>
</dbReference>
<dbReference type="Pfam" id="PF00618">
    <property type="entry name" value="RasGEF_N"/>
    <property type="match status" value="1"/>
</dbReference>
<comment type="caution">
    <text evidence="3">The sequence shown here is derived from an EMBL/GenBank/DDBJ whole genome shotgun (WGS) entry which is preliminary data.</text>
</comment>
<feature type="domain" description="N-terminal Ras-GEF" evidence="2">
    <location>
        <begin position="63"/>
        <end position="133"/>
    </location>
</feature>
<dbReference type="Gene3D" id="1.20.870.10">
    <property type="entry name" value="Son of sevenless (SoS) protein Chain: S domain 1"/>
    <property type="match status" value="1"/>
</dbReference>
<dbReference type="GO" id="GO:0005085">
    <property type="term" value="F:guanyl-nucleotide exchange factor activity"/>
    <property type="evidence" value="ECO:0007669"/>
    <property type="project" value="UniProtKB-KW"/>
</dbReference>
<protein>
    <recommendedName>
        <fullName evidence="2">N-terminal Ras-GEF domain-containing protein</fullName>
    </recommendedName>
</protein>
<accession>A0A820EKM5</accession>
<name>A0A820EKM5_9BILA</name>
<dbReference type="PROSITE" id="PS50212">
    <property type="entry name" value="RASGEF_NTER"/>
    <property type="match status" value="1"/>
</dbReference>
<evidence type="ECO:0000259" key="2">
    <source>
        <dbReference type="PROSITE" id="PS50212"/>
    </source>
</evidence>